<dbReference type="Proteomes" id="UP000316096">
    <property type="component" value="Unassembled WGS sequence"/>
</dbReference>
<gene>
    <name evidence="3" type="ORF">FB559_8239</name>
</gene>
<name>A0A543C1H3_9ACTN</name>
<dbReference type="RefSeq" id="WP_141962883.1">
    <property type="nucleotide sequence ID" value="NZ_VFOZ01000002.1"/>
</dbReference>
<reference evidence="3 4" key="1">
    <citation type="submission" date="2019-06" db="EMBL/GenBank/DDBJ databases">
        <title>Sequencing the genomes of 1000 actinobacteria strains.</title>
        <authorList>
            <person name="Klenk H.-P."/>
        </authorList>
    </citation>
    <scope>NUCLEOTIDE SEQUENCE [LARGE SCALE GENOMIC DNA]</scope>
    <source>
        <strain evidence="3 4">DSM 102200</strain>
    </source>
</reference>
<feature type="transmembrane region" description="Helical" evidence="2">
    <location>
        <begin position="31"/>
        <end position="55"/>
    </location>
</feature>
<keyword evidence="4" id="KW-1185">Reference proteome</keyword>
<feature type="transmembrane region" description="Helical" evidence="2">
    <location>
        <begin position="93"/>
        <end position="113"/>
    </location>
</feature>
<keyword evidence="2" id="KW-1133">Transmembrane helix</keyword>
<keyword evidence="2" id="KW-0812">Transmembrane</keyword>
<dbReference type="EMBL" id="VFOZ01000002">
    <property type="protein sequence ID" value="TQL90922.1"/>
    <property type="molecule type" value="Genomic_DNA"/>
</dbReference>
<accession>A0A543C1H3</accession>
<organism evidence="3 4">
    <name type="scientific">Actinoallomurus bryophytorum</name>
    <dbReference type="NCBI Taxonomy" id="1490222"/>
    <lineage>
        <taxon>Bacteria</taxon>
        <taxon>Bacillati</taxon>
        <taxon>Actinomycetota</taxon>
        <taxon>Actinomycetes</taxon>
        <taxon>Streptosporangiales</taxon>
        <taxon>Thermomonosporaceae</taxon>
        <taxon>Actinoallomurus</taxon>
    </lineage>
</organism>
<dbReference type="AlphaFoldDB" id="A0A543C1H3"/>
<evidence type="ECO:0000256" key="1">
    <source>
        <dbReference type="SAM" id="MobiDB-lite"/>
    </source>
</evidence>
<evidence type="ECO:0000313" key="3">
    <source>
        <dbReference type="EMBL" id="TQL90922.1"/>
    </source>
</evidence>
<evidence type="ECO:0000256" key="2">
    <source>
        <dbReference type="SAM" id="Phobius"/>
    </source>
</evidence>
<proteinExistence type="predicted"/>
<protein>
    <submittedName>
        <fullName evidence="3">Uncharacterized protein</fullName>
    </submittedName>
</protein>
<keyword evidence="2" id="KW-0472">Membrane</keyword>
<comment type="caution">
    <text evidence="3">The sequence shown here is derived from an EMBL/GenBank/DDBJ whole genome shotgun (WGS) entry which is preliminary data.</text>
</comment>
<feature type="transmembrane region" description="Helical" evidence="2">
    <location>
        <begin position="61"/>
        <end position="81"/>
    </location>
</feature>
<evidence type="ECO:0000313" key="4">
    <source>
        <dbReference type="Proteomes" id="UP000316096"/>
    </source>
</evidence>
<sequence>MTEMDDAVPSKSDETNAKGIRPVRRKSSVGLWTHTDLILLSIGVASSGVAAVVGIAHVPWFVMFLAGSAITCVVALATRAAEARSLKKKVNALWLALTLASAIPVGAFTYHQWFDPSRTDEGSHALSANGHDPQILRPADGPGGSPGYAHGAILGGTTVWVRCYVELQGKGLWYWLDGDGGWVSQADVHVIPGMSRPNIPHCSEDELR</sequence>
<feature type="region of interest" description="Disordered" evidence="1">
    <location>
        <begin position="121"/>
        <end position="141"/>
    </location>
</feature>